<dbReference type="Proteomes" id="UP000656042">
    <property type="component" value="Unassembled WGS sequence"/>
</dbReference>
<name>A0A8J3FSA4_9ACTN</name>
<sequence>MIFYPDGWELAVDNPGFGELIVIADEEISPRLINGEWRAELYGAAIGTFLAQVTNRALGLDDSEHSGTPLPRFLTAEVARDVLPALQRAVLLATAGTDRFEKVFPDAGEPPTRPICARCNIGSPYTSEVAVSEWCAQYGHRAFGASGSRWEHAQEMYQLDLDRWNRAEARRREDEALAAALEPAAIDLAAARRARRGN</sequence>
<keyword evidence="2" id="KW-1185">Reference proteome</keyword>
<evidence type="ECO:0000313" key="1">
    <source>
        <dbReference type="EMBL" id="GGL17868.1"/>
    </source>
</evidence>
<dbReference type="EMBL" id="BMMX01000058">
    <property type="protein sequence ID" value="GGL17868.1"/>
    <property type="molecule type" value="Genomic_DNA"/>
</dbReference>
<gene>
    <name evidence="1" type="ORF">GCM10012284_60650</name>
</gene>
<evidence type="ECO:0000313" key="2">
    <source>
        <dbReference type="Proteomes" id="UP000656042"/>
    </source>
</evidence>
<dbReference type="AlphaFoldDB" id="A0A8J3FSA4"/>
<organism evidence="1 2">
    <name type="scientific">Mangrovihabitans endophyticus</name>
    <dbReference type="NCBI Taxonomy" id="1751298"/>
    <lineage>
        <taxon>Bacteria</taxon>
        <taxon>Bacillati</taxon>
        <taxon>Actinomycetota</taxon>
        <taxon>Actinomycetes</taxon>
        <taxon>Micromonosporales</taxon>
        <taxon>Micromonosporaceae</taxon>
        <taxon>Mangrovihabitans</taxon>
    </lineage>
</organism>
<comment type="caution">
    <text evidence="1">The sequence shown here is derived from an EMBL/GenBank/DDBJ whole genome shotgun (WGS) entry which is preliminary data.</text>
</comment>
<proteinExistence type="predicted"/>
<protein>
    <submittedName>
        <fullName evidence="1">Uncharacterized protein</fullName>
    </submittedName>
</protein>
<accession>A0A8J3FSA4</accession>
<reference evidence="1" key="1">
    <citation type="journal article" date="2014" name="Int. J. Syst. Evol. Microbiol.">
        <title>Complete genome sequence of Corynebacterium casei LMG S-19264T (=DSM 44701T), isolated from a smear-ripened cheese.</title>
        <authorList>
            <consortium name="US DOE Joint Genome Institute (JGI-PGF)"/>
            <person name="Walter F."/>
            <person name="Albersmeier A."/>
            <person name="Kalinowski J."/>
            <person name="Ruckert C."/>
        </authorList>
    </citation>
    <scope>NUCLEOTIDE SEQUENCE</scope>
    <source>
        <strain evidence="1">CGMCC 4.7299</strain>
    </source>
</reference>
<reference evidence="1" key="2">
    <citation type="submission" date="2020-09" db="EMBL/GenBank/DDBJ databases">
        <authorList>
            <person name="Sun Q."/>
            <person name="Zhou Y."/>
        </authorList>
    </citation>
    <scope>NUCLEOTIDE SEQUENCE</scope>
    <source>
        <strain evidence="1">CGMCC 4.7299</strain>
    </source>
</reference>